<proteinExistence type="predicted"/>
<dbReference type="AlphaFoldDB" id="A0A5K7Z2A6"/>
<evidence type="ECO:0000256" key="2">
    <source>
        <dbReference type="ARBA" id="ARBA00022475"/>
    </source>
</evidence>
<evidence type="ECO:0000313" key="9">
    <source>
        <dbReference type="Proteomes" id="UP000427906"/>
    </source>
</evidence>
<accession>A0A5K7Z2A6</accession>
<keyword evidence="4 6" id="KW-1133">Transmembrane helix</keyword>
<dbReference type="InterPro" id="IPR037185">
    <property type="entry name" value="EmrE-like"/>
</dbReference>
<dbReference type="EMBL" id="AP021874">
    <property type="protein sequence ID" value="BBO70807.1"/>
    <property type="molecule type" value="Genomic_DNA"/>
</dbReference>
<reference evidence="8 9" key="1">
    <citation type="submission" date="2019-11" db="EMBL/GenBank/DDBJ databases">
        <title>Comparative genomics of hydrocarbon-degrading Desulfosarcina strains.</title>
        <authorList>
            <person name="Watanabe M."/>
            <person name="Kojima H."/>
            <person name="Fukui M."/>
        </authorList>
    </citation>
    <scope>NUCLEOTIDE SEQUENCE [LARGE SCALE GENOMIC DNA]</scope>
    <source>
        <strain evidence="8 9">PL12</strain>
    </source>
</reference>
<evidence type="ECO:0000259" key="7">
    <source>
        <dbReference type="Pfam" id="PF00892"/>
    </source>
</evidence>
<dbReference type="PANTHER" id="PTHR32322:SF18">
    <property type="entry name" value="S-ADENOSYLMETHIONINE_S-ADENOSYLHOMOCYSTEINE TRANSPORTER"/>
    <property type="match status" value="1"/>
</dbReference>
<organism evidence="8 9">
    <name type="scientific">Desulfosarcina alkanivorans</name>
    <dbReference type="NCBI Taxonomy" id="571177"/>
    <lineage>
        <taxon>Bacteria</taxon>
        <taxon>Pseudomonadati</taxon>
        <taxon>Thermodesulfobacteriota</taxon>
        <taxon>Desulfobacteria</taxon>
        <taxon>Desulfobacterales</taxon>
        <taxon>Desulfosarcinaceae</taxon>
        <taxon>Desulfosarcina</taxon>
    </lineage>
</organism>
<evidence type="ECO:0000313" key="8">
    <source>
        <dbReference type="EMBL" id="BBO70807.1"/>
    </source>
</evidence>
<feature type="transmembrane region" description="Helical" evidence="6">
    <location>
        <begin position="219"/>
        <end position="240"/>
    </location>
</feature>
<comment type="subcellular location">
    <subcellularLocation>
        <location evidence="1">Cell membrane</location>
        <topology evidence="1">Multi-pass membrane protein</topology>
    </subcellularLocation>
</comment>
<feature type="transmembrane region" description="Helical" evidence="6">
    <location>
        <begin position="70"/>
        <end position="93"/>
    </location>
</feature>
<dbReference type="InterPro" id="IPR050638">
    <property type="entry name" value="AA-Vitamin_Transporters"/>
</dbReference>
<feature type="transmembrane region" description="Helical" evidence="6">
    <location>
        <begin position="127"/>
        <end position="145"/>
    </location>
</feature>
<name>A0A5K7Z2A6_9BACT</name>
<dbReference type="KEGG" id="dalk:DSCA_47370"/>
<evidence type="ECO:0000256" key="4">
    <source>
        <dbReference type="ARBA" id="ARBA00022989"/>
    </source>
</evidence>
<sequence>MNATSKSTLPAFLMVAVAPMCWAGNIVLAKGVATLIPPAALAFWRWAVAFLILLPLTWPYVRRDWKTAKAGWRILALLALFGVTSFNTLLYMAMHTTTAINGALIQTSMPAVIIVISMILYGERVSWIQAAGVTLCVVGAGVVVLKGRWQALVDMALVQGDLIMVVAVVLYALYSALLPKRPNMHPMSFLTYTFGLGCLGLLPFYLWEMSAVGTFVLTPGVAGSIGYVAIFPSIVAYFCWNRGVAVIGANRTGLFINLIPVFAAALAVIFLGESLKAFHLAGMALIVAGFVMFNR</sequence>
<gene>
    <name evidence="8" type="ORF">DSCA_47370</name>
</gene>
<evidence type="ECO:0000256" key="1">
    <source>
        <dbReference type="ARBA" id="ARBA00004651"/>
    </source>
</evidence>
<dbReference type="SUPFAM" id="SSF103481">
    <property type="entry name" value="Multidrug resistance efflux transporter EmrE"/>
    <property type="match status" value="2"/>
</dbReference>
<feature type="transmembrane region" description="Helical" evidence="6">
    <location>
        <begin position="252"/>
        <end position="271"/>
    </location>
</feature>
<dbReference type="InterPro" id="IPR000620">
    <property type="entry name" value="EamA_dom"/>
</dbReference>
<protein>
    <submittedName>
        <fullName evidence="8">Transporter</fullName>
    </submittedName>
</protein>
<dbReference type="Proteomes" id="UP000427906">
    <property type="component" value="Chromosome"/>
</dbReference>
<dbReference type="Pfam" id="PF00892">
    <property type="entry name" value="EamA"/>
    <property type="match status" value="2"/>
</dbReference>
<feature type="domain" description="EamA" evidence="7">
    <location>
        <begin position="11"/>
        <end position="144"/>
    </location>
</feature>
<feature type="domain" description="EamA" evidence="7">
    <location>
        <begin position="160"/>
        <end position="294"/>
    </location>
</feature>
<keyword evidence="3 6" id="KW-0812">Transmembrane</keyword>
<feature type="transmembrane region" description="Helical" evidence="6">
    <location>
        <begin position="277"/>
        <end position="293"/>
    </location>
</feature>
<dbReference type="PANTHER" id="PTHR32322">
    <property type="entry name" value="INNER MEMBRANE TRANSPORTER"/>
    <property type="match status" value="1"/>
</dbReference>
<feature type="transmembrane region" description="Helical" evidence="6">
    <location>
        <begin position="189"/>
        <end position="207"/>
    </location>
</feature>
<dbReference type="RefSeq" id="WP_155318727.1">
    <property type="nucleotide sequence ID" value="NZ_AP021874.1"/>
</dbReference>
<evidence type="ECO:0000256" key="6">
    <source>
        <dbReference type="SAM" id="Phobius"/>
    </source>
</evidence>
<feature type="transmembrane region" description="Helical" evidence="6">
    <location>
        <begin position="157"/>
        <end position="177"/>
    </location>
</feature>
<keyword evidence="2" id="KW-1003">Cell membrane</keyword>
<feature type="transmembrane region" description="Helical" evidence="6">
    <location>
        <begin position="99"/>
        <end position="120"/>
    </location>
</feature>
<keyword evidence="9" id="KW-1185">Reference proteome</keyword>
<keyword evidence="5 6" id="KW-0472">Membrane</keyword>
<dbReference type="OrthoDB" id="5186724at2"/>
<dbReference type="GO" id="GO:0005886">
    <property type="term" value="C:plasma membrane"/>
    <property type="evidence" value="ECO:0007669"/>
    <property type="project" value="UniProtKB-SubCell"/>
</dbReference>
<evidence type="ECO:0000256" key="5">
    <source>
        <dbReference type="ARBA" id="ARBA00023136"/>
    </source>
</evidence>
<evidence type="ECO:0000256" key="3">
    <source>
        <dbReference type="ARBA" id="ARBA00022692"/>
    </source>
</evidence>
<feature type="transmembrane region" description="Helical" evidence="6">
    <location>
        <begin position="39"/>
        <end position="58"/>
    </location>
</feature>